<evidence type="ECO:0000313" key="2">
    <source>
        <dbReference type="Proteomes" id="UP000289708"/>
    </source>
</evidence>
<evidence type="ECO:0000313" key="1">
    <source>
        <dbReference type="EMBL" id="RXF72121.1"/>
    </source>
</evidence>
<keyword evidence="2" id="KW-1185">Reference proteome</keyword>
<dbReference type="RefSeq" id="WP_128778288.1">
    <property type="nucleotide sequence ID" value="NZ_RYFI01000014.1"/>
</dbReference>
<gene>
    <name evidence="1" type="ORF">EK403_15030</name>
</gene>
<reference evidence="1 2" key="1">
    <citation type="submission" date="2018-12" db="EMBL/GenBank/DDBJ databases">
        <title>bacterium Hansschlegelia zhihuaiae S113.</title>
        <authorList>
            <person name="He J."/>
        </authorList>
    </citation>
    <scope>NUCLEOTIDE SEQUENCE [LARGE SCALE GENOMIC DNA]</scope>
    <source>
        <strain evidence="1 2">S 113</strain>
    </source>
</reference>
<accession>A0A4Q0MF55</accession>
<evidence type="ECO:0008006" key="3">
    <source>
        <dbReference type="Google" id="ProtNLM"/>
    </source>
</evidence>
<proteinExistence type="predicted"/>
<sequence>MSTLDTPIGKTLELGLGTEDDYGVAPDGPIASTRVYTSRISSQKPLENDPILGGGANNGRDATAPAPGLVAANGSIEVPLDFNHIGHWLHLFFGAASVSGTTTKTHVFTSGKLVLPSKTIQQKLTGRLSHHLGIVGRTQRFQLGQAAGFRRVTMEVGGRDDAVFTGADIATNEIAREAALAAAPFPAARGELLLDGTPVASLISFDGTYDTALAEERYVDNSDAVSGWAPGDREASWTGSMTVRWLNADLESQARAETDLAMTVRYSAGAGLSLALSGLMRLERAGLQIEGPGKLQQHFNFRGQQTAAAPMLTATLVNAVTAYA</sequence>
<name>A0A4Q0MF55_9HYPH</name>
<dbReference type="Pfam" id="PF18906">
    <property type="entry name" value="Phage_tube_2"/>
    <property type="match status" value="1"/>
</dbReference>
<organism evidence="1 2">
    <name type="scientific">Hansschlegelia zhihuaiae</name>
    <dbReference type="NCBI Taxonomy" id="405005"/>
    <lineage>
        <taxon>Bacteria</taxon>
        <taxon>Pseudomonadati</taxon>
        <taxon>Pseudomonadota</taxon>
        <taxon>Alphaproteobacteria</taxon>
        <taxon>Hyphomicrobiales</taxon>
        <taxon>Methylopilaceae</taxon>
        <taxon>Hansschlegelia</taxon>
    </lineage>
</organism>
<protein>
    <recommendedName>
        <fullName evidence="3">Phage tail protein</fullName>
    </recommendedName>
</protein>
<dbReference type="InterPro" id="IPR044000">
    <property type="entry name" value="Phage_tube_2"/>
</dbReference>
<dbReference type="EMBL" id="RYFI01000014">
    <property type="protein sequence ID" value="RXF72121.1"/>
    <property type="molecule type" value="Genomic_DNA"/>
</dbReference>
<comment type="caution">
    <text evidence="1">The sequence shown here is derived from an EMBL/GenBank/DDBJ whole genome shotgun (WGS) entry which is preliminary data.</text>
</comment>
<dbReference type="Proteomes" id="UP000289708">
    <property type="component" value="Unassembled WGS sequence"/>
</dbReference>
<dbReference type="OrthoDB" id="1680496at2"/>
<dbReference type="AlphaFoldDB" id="A0A4Q0MF55"/>